<feature type="region of interest" description="Disordered" evidence="1">
    <location>
        <begin position="1"/>
        <end position="24"/>
    </location>
</feature>
<reference evidence="2 3" key="1">
    <citation type="submission" date="2017-11" db="EMBL/GenBank/DDBJ databases">
        <title>Comparative genomics of Botrytis spp.</title>
        <authorList>
            <person name="Valero-Jimenez C.A."/>
            <person name="Tapia P."/>
            <person name="Veloso J."/>
            <person name="Silva-Moreno E."/>
            <person name="Staats M."/>
            <person name="Valdes J.H."/>
            <person name="Van Kan J.A.L."/>
        </authorList>
    </citation>
    <scope>NUCLEOTIDE SEQUENCE [LARGE SCALE GENOMIC DNA]</scope>
    <source>
        <strain evidence="2 3">MUCL2830</strain>
    </source>
</reference>
<evidence type="ECO:0000313" key="3">
    <source>
        <dbReference type="Proteomes" id="UP000297299"/>
    </source>
</evidence>
<sequence>MVSEQSEKISRKTPLMLQSTNRSTKKLKLESKANIVSSDSLSQSSKWKANLNHTRHQHQQQHVSGQEEIGQELDIIGALAFERAQLEERVLGLEQRVRGLETQRERDVKMLLWMRVEMARFGEWWRWVERGRGEGLQENEGC</sequence>
<evidence type="ECO:0000256" key="1">
    <source>
        <dbReference type="SAM" id="MobiDB-lite"/>
    </source>
</evidence>
<dbReference type="OrthoDB" id="10536940at2759"/>
<accession>A0A4Y8D948</accession>
<name>A0A4Y8D948_9HELO</name>
<keyword evidence="3" id="KW-1185">Reference proteome</keyword>
<dbReference type="Proteomes" id="UP000297299">
    <property type="component" value="Unassembled WGS sequence"/>
</dbReference>
<dbReference type="EMBL" id="PHWZ01000093">
    <property type="protein sequence ID" value="TEY71411.1"/>
    <property type="molecule type" value="Genomic_DNA"/>
</dbReference>
<dbReference type="AlphaFoldDB" id="A0A4Y8D948"/>
<protein>
    <submittedName>
        <fullName evidence="2">Uncharacterized protein</fullName>
    </submittedName>
</protein>
<proteinExistence type="predicted"/>
<feature type="compositionally biased region" description="Basic and acidic residues" evidence="1">
    <location>
        <begin position="1"/>
        <end position="10"/>
    </location>
</feature>
<evidence type="ECO:0000313" key="2">
    <source>
        <dbReference type="EMBL" id="TEY71411.1"/>
    </source>
</evidence>
<gene>
    <name evidence="2" type="ORF">BOTCAL_0093g00050</name>
</gene>
<organism evidence="2 3">
    <name type="scientific">Botryotinia calthae</name>
    <dbReference type="NCBI Taxonomy" id="38488"/>
    <lineage>
        <taxon>Eukaryota</taxon>
        <taxon>Fungi</taxon>
        <taxon>Dikarya</taxon>
        <taxon>Ascomycota</taxon>
        <taxon>Pezizomycotina</taxon>
        <taxon>Leotiomycetes</taxon>
        <taxon>Helotiales</taxon>
        <taxon>Sclerotiniaceae</taxon>
        <taxon>Botryotinia</taxon>
    </lineage>
</organism>
<comment type="caution">
    <text evidence="2">The sequence shown here is derived from an EMBL/GenBank/DDBJ whole genome shotgun (WGS) entry which is preliminary data.</text>
</comment>